<feature type="transmembrane region" description="Helical" evidence="1">
    <location>
        <begin position="97"/>
        <end position="123"/>
    </location>
</feature>
<keyword evidence="1" id="KW-0812">Transmembrane</keyword>
<evidence type="ECO:0000256" key="1">
    <source>
        <dbReference type="SAM" id="Phobius"/>
    </source>
</evidence>
<sequence>MKTEMSEVAQEEPAVVELRQRQARGIRNLTLFKQPLRTIYYFLQYAIVGLYNGAKWLASHPVTLMLVLPALLLYAGAKYAGLHQELIWEIELTAQYVVWWMGLGILSSIGLGTGMHTGLLFLFPHILKVCLAAETCGHVRFDTRHDVWYSGHSFSCGDWPEEDVSFGTLFKKVIVTAVIWGIGTAIGEIPPYWLSYSAAVAGQKAVAVVELEEAMRVNQRASLFQRAVARMEQWMVGFIRRHGFWGILALASWPNAAFDLCGLCCGNFRLPFWTFFGATALGKGFFKVTGQVVFFLSLFRRDTREAILAWLEGVLPSRLLPAHELHLFINRSIAKYQAKVLAKGAAALAEQRWWWSRALDVVRSQEALRAAAVALVPDTIAEVWGGILAALMAGFAVSCVNAFAQAQRAKLDEQELEALKQRLAGRGKRD</sequence>
<dbReference type="OrthoDB" id="2016540at2759"/>
<protein>
    <submittedName>
        <fullName evidence="2">Uncharacterized protein</fullName>
    </submittedName>
</protein>
<dbReference type="EMBL" id="JAEHOE010000001">
    <property type="protein sequence ID" value="KAG2502028.1"/>
    <property type="molecule type" value="Genomic_DNA"/>
</dbReference>
<accession>A0A835YIV3</accession>
<feature type="transmembrane region" description="Helical" evidence="1">
    <location>
        <begin position="38"/>
        <end position="54"/>
    </location>
</feature>
<reference evidence="2" key="1">
    <citation type="journal article" date="2020" name="bioRxiv">
        <title>Comparative genomics of Chlamydomonas.</title>
        <authorList>
            <person name="Craig R.J."/>
            <person name="Hasan A.R."/>
            <person name="Ness R.W."/>
            <person name="Keightley P.D."/>
        </authorList>
    </citation>
    <scope>NUCLEOTIDE SEQUENCE</scope>
    <source>
        <strain evidence="2">CCAP 11/70</strain>
    </source>
</reference>
<dbReference type="AlphaFoldDB" id="A0A835YIV3"/>
<keyword evidence="1" id="KW-0472">Membrane</keyword>
<name>A0A835YIV3_9CHLO</name>
<evidence type="ECO:0000313" key="3">
    <source>
        <dbReference type="Proteomes" id="UP000612055"/>
    </source>
</evidence>
<evidence type="ECO:0000313" key="2">
    <source>
        <dbReference type="EMBL" id="KAG2502028.1"/>
    </source>
</evidence>
<feature type="transmembrane region" description="Helical" evidence="1">
    <location>
        <begin position="60"/>
        <end position="77"/>
    </location>
</feature>
<comment type="caution">
    <text evidence="2">The sequence shown here is derived from an EMBL/GenBank/DDBJ whole genome shotgun (WGS) entry which is preliminary data.</text>
</comment>
<keyword evidence="3" id="KW-1185">Reference proteome</keyword>
<organism evidence="2 3">
    <name type="scientific">Edaphochlamys debaryana</name>
    <dbReference type="NCBI Taxonomy" id="47281"/>
    <lineage>
        <taxon>Eukaryota</taxon>
        <taxon>Viridiplantae</taxon>
        <taxon>Chlorophyta</taxon>
        <taxon>core chlorophytes</taxon>
        <taxon>Chlorophyceae</taxon>
        <taxon>CS clade</taxon>
        <taxon>Chlamydomonadales</taxon>
        <taxon>Chlamydomonadales incertae sedis</taxon>
        <taxon>Edaphochlamys</taxon>
    </lineage>
</organism>
<dbReference type="Proteomes" id="UP000612055">
    <property type="component" value="Unassembled WGS sequence"/>
</dbReference>
<proteinExistence type="predicted"/>
<gene>
    <name evidence="2" type="ORF">HYH03_000522</name>
</gene>
<keyword evidence="1" id="KW-1133">Transmembrane helix</keyword>